<dbReference type="OrthoDB" id="8859745at2"/>
<keyword evidence="2 3" id="KW-0732">Signal</keyword>
<evidence type="ECO:0000256" key="1">
    <source>
        <dbReference type="ARBA" id="ARBA00017922"/>
    </source>
</evidence>
<dbReference type="PROSITE" id="PS51257">
    <property type="entry name" value="PROKAR_LIPOPROTEIN"/>
    <property type="match status" value="1"/>
</dbReference>
<dbReference type="Proteomes" id="UP000182598">
    <property type="component" value="Unassembled WGS sequence"/>
</dbReference>
<feature type="signal peptide" evidence="3">
    <location>
        <begin position="1"/>
        <end position="19"/>
    </location>
</feature>
<dbReference type="RefSeq" id="WP_055439928.1">
    <property type="nucleotide sequence ID" value="NZ_CYHB01000012.1"/>
</dbReference>
<evidence type="ECO:0000259" key="4">
    <source>
        <dbReference type="Pfam" id="PF11008"/>
    </source>
</evidence>
<proteinExistence type="predicted"/>
<keyword evidence="6" id="KW-1185">Reference proteome</keyword>
<dbReference type="EMBL" id="CYHB01000012">
    <property type="protein sequence ID" value="CUA88701.1"/>
    <property type="molecule type" value="Genomic_DNA"/>
</dbReference>
<evidence type="ECO:0000313" key="5">
    <source>
        <dbReference type="EMBL" id="CUA88701.1"/>
    </source>
</evidence>
<sequence length="154" mass="16513">MFKKFIFALGIIVSLTGCSATGPKFTETEAPEVNKAKVYFYRPWAMLDGAASPVVQINGVDSFEIGNGGFHVIDLSPGNTIIAVKEGGFMSNWRAGPLQISFDAQANNTYFVRLTAALDNAAYVGGVASISGNYSLGLVNPEIAKQELRETKKN</sequence>
<protein>
    <recommendedName>
        <fullName evidence="1">Type IV secretion system putative lipoprotein virB7</fullName>
    </recommendedName>
</protein>
<reference evidence="6" key="1">
    <citation type="submission" date="2015-08" db="EMBL/GenBank/DDBJ databases">
        <authorList>
            <person name="Varghese N."/>
        </authorList>
    </citation>
    <scope>NUCLEOTIDE SEQUENCE [LARGE SCALE GENOMIC DNA]</scope>
    <source>
        <strain evidence="6">DSM 27808</strain>
    </source>
</reference>
<feature type="chain" id="PRO_5005504425" description="Type IV secretion system putative lipoprotein virB7" evidence="3">
    <location>
        <begin position="20"/>
        <end position="154"/>
    </location>
</feature>
<evidence type="ECO:0000256" key="3">
    <source>
        <dbReference type="SAM" id="SignalP"/>
    </source>
</evidence>
<dbReference type="InterPro" id="IPR012640">
    <property type="entry name" value="Membr_lipoprot_lipid_attach_CS"/>
</dbReference>
<evidence type="ECO:0000313" key="6">
    <source>
        <dbReference type="Proteomes" id="UP000182598"/>
    </source>
</evidence>
<organism evidence="5 6">
    <name type="scientific">Pseudidiomarina woesei</name>
    <dbReference type="NCBI Taxonomy" id="1381080"/>
    <lineage>
        <taxon>Bacteria</taxon>
        <taxon>Pseudomonadati</taxon>
        <taxon>Pseudomonadota</taxon>
        <taxon>Gammaproteobacteria</taxon>
        <taxon>Alteromonadales</taxon>
        <taxon>Idiomarinaceae</taxon>
        <taxon>Pseudidiomarina</taxon>
    </lineage>
</organism>
<dbReference type="Pfam" id="PF08139">
    <property type="entry name" value="LPAM_1"/>
    <property type="match status" value="1"/>
</dbReference>
<feature type="domain" description="DUF2846" evidence="4">
    <location>
        <begin position="32"/>
        <end position="127"/>
    </location>
</feature>
<evidence type="ECO:0000256" key="2">
    <source>
        <dbReference type="ARBA" id="ARBA00022729"/>
    </source>
</evidence>
<gene>
    <name evidence="5" type="ORF">Ga0061064_2299</name>
</gene>
<dbReference type="Pfam" id="PF11008">
    <property type="entry name" value="DUF2846"/>
    <property type="match status" value="1"/>
</dbReference>
<dbReference type="InterPro" id="IPR022548">
    <property type="entry name" value="DUF2846"/>
</dbReference>
<name>A0A0K6HD56_9GAMM</name>
<dbReference type="AlphaFoldDB" id="A0A0K6HD56"/>
<accession>A0A0K6HD56</accession>